<sequence>MMGFKPGLYWRLCWKFVSPAFLLFVVVVSIINFKPLTYDDYVFPLWANWVGWGIALSSMSLVPAYIIYKFLSTRGSVWERLAYGITPENEHHLVAQRDVRQFQLQHWLAI</sequence>
<evidence type="ECO:0000256" key="2">
    <source>
        <dbReference type="ARBA" id="ARBA00022448"/>
    </source>
</evidence>
<evidence type="ECO:0000256" key="10">
    <source>
        <dbReference type="ARBA" id="ARBA00023136"/>
    </source>
</evidence>
<dbReference type="AlphaFoldDB" id="A0A7J7SL43"/>
<keyword evidence="2" id="KW-0813">Transport</keyword>
<evidence type="ECO:0000256" key="12">
    <source>
        <dbReference type="ARBA" id="ARBA00023180"/>
    </source>
</evidence>
<evidence type="ECO:0000256" key="9">
    <source>
        <dbReference type="ARBA" id="ARBA00023053"/>
    </source>
</evidence>
<evidence type="ECO:0000256" key="4">
    <source>
        <dbReference type="ARBA" id="ARBA00022692"/>
    </source>
</evidence>
<evidence type="ECO:0000256" key="1">
    <source>
        <dbReference type="ARBA" id="ARBA00004651"/>
    </source>
</evidence>
<dbReference type="GO" id="GO:0046872">
    <property type="term" value="F:metal ion binding"/>
    <property type="evidence" value="ECO:0007669"/>
    <property type="project" value="UniProtKB-KW"/>
</dbReference>
<keyword evidence="8 13" id="KW-1133">Transmembrane helix</keyword>
<keyword evidence="11" id="KW-1015">Disulfide bond</keyword>
<dbReference type="InterPro" id="IPR037272">
    <property type="entry name" value="SNS_sf"/>
</dbReference>
<keyword evidence="4 13" id="KW-0812">Transmembrane</keyword>
<evidence type="ECO:0000256" key="6">
    <source>
        <dbReference type="ARBA" id="ARBA00022775"/>
    </source>
</evidence>
<evidence type="ECO:0000256" key="7">
    <source>
        <dbReference type="ARBA" id="ARBA00022847"/>
    </source>
</evidence>
<proteinExistence type="predicted"/>
<keyword evidence="3" id="KW-1003">Cell membrane</keyword>
<gene>
    <name evidence="14" type="ORF">mRhiFer1_015652</name>
</gene>
<keyword evidence="7" id="KW-0769">Symport</keyword>
<dbReference type="GO" id="GO:0032809">
    <property type="term" value="C:neuronal cell body membrane"/>
    <property type="evidence" value="ECO:0007669"/>
    <property type="project" value="TreeGrafter"/>
</dbReference>
<dbReference type="GO" id="GO:0051583">
    <property type="term" value="P:dopamine uptake involved in synaptic transmission"/>
    <property type="evidence" value="ECO:0007669"/>
    <property type="project" value="TreeGrafter"/>
</dbReference>
<dbReference type="PANTHER" id="PTHR11616">
    <property type="entry name" value="SODIUM/CHLORIDE DEPENDENT TRANSPORTER"/>
    <property type="match status" value="1"/>
</dbReference>
<dbReference type="GO" id="GO:0005330">
    <property type="term" value="F:dopamine:sodium symporter activity"/>
    <property type="evidence" value="ECO:0007669"/>
    <property type="project" value="TreeGrafter"/>
</dbReference>
<dbReference type="EMBL" id="JACAGC010000022">
    <property type="protein sequence ID" value="KAF6289090.1"/>
    <property type="molecule type" value="Genomic_DNA"/>
</dbReference>
<keyword evidence="6" id="KW-0532">Neurotransmitter transport</keyword>
<dbReference type="Proteomes" id="UP000585614">
    <property type="component" value="Unassembled WGS sequence"/>
</dbReference>
<dbReference type="PROSITE" id="PS50267">
    <property type="entry name" value="NA_NEUROTRAN_SYMP_3"/>
    <property type="match status" value="1"/>
</dbReference>
<keyword evidence="9" id="KW-0915">Sodium</keyword>
<dbReference type="GO" id="GO:0030424">
    <property type="term" value="C:axon"/>
    <property type="evidence" value="ECO:0007669"/>
    <property type="project" value="TreeGrafter"/>
</dbReference>
<dbReference type="GO" id="GO:0005334">
    <property type="term" value="F:norepinephrine:sodium symporter activity"/>
    <property type="evidence" value="ECO:0007669"/>
    <property type="project" value="TreeGrafter"/>
</dbReference>
<evidence type="ECO:0000256" key="11">
    <source>
        <dbReference type="ARBA" id="ARBA00023157"/>
    </source>
</evidence>
<keyword evidence="12" id="KW-0325">Glycoprotein</keyword>
<name>A0A7J7SL43_RHIFE</name>
<evidence type="ECO:0000256" key="3">
    <source>
        <dbReference type="ARBA" id="ARBA00022475"/>
    </source>
</evidence>
<dbReference type="Pfam" id="PF00209">
    <property type="entry name" value="SNF"/>
    <property type="match status" value="1"/>
</dbReference>
<evidence type="ECO:0000313" key="15">
    <source>
        <dbReference type="Proteomes" id="UP000585614"/>
    </source>
</evidence>
<dbReference type="GO" id="GO:0006865">
    <property type="term" value="P:amino acid transport"/>
    <property type="evidence" value="ECO:0007669"/>
    <property type="project" value="TreeGrafter"/>
</dbReference>
<dbReference type="InterPro" id="IPR000175">
    <property type="entry name" value="Na/ntran_symport"/>
</dbReference>
<comment type="subcellular location">
    <subcellularLocation>
        <location evidence="1">Cell membrane</location>
        <topology evidence="1">Multi-pass membrane protein</topology>
    </subcellularLocation>
</comment>
<feature type="transmembrane region" description="Helical" evidence="13">
    <location>
        <begin position="12"/>
        <end position="33"/>
    </location>
</feature>
<keyword evidence="5" id="KW-0479">Metal-binding</keyword>
<keyword evidence="10 13" id="KW-0472">Membrane</keyword>
<organism evidence="14 15">
    <name type="scientific">Rhinolophus ferrumequinum</name>
    <name type="common">Greater horseshoe bat</name>
    <dbReference type="NCBI Taxonomy" id="59479"/>
    <lineage>
        <taxon>Eukaryota</taxon>
        <taxon>Metazoa</taxon>
        <taxon>Chordata</taxon>
        <taxon>Craniata</taxon>
        <taxon>Vertebrata</taxon>
        <taxon>Euteleostomi</taxon>
        <taxon>Mammalia</taxon>
        <taxon>Eutheria</taxon>
        <taxon>Laurasiatheria</taxon>
        <taxon>Chiroptera</taxon>
        <taxon>Yinpterochiroptera</taxon>
        <taxon>Rhinolophoidea</taxon>
        <taxon>Rhinolophidae</taxon>
        <taxon>Rhinolophinae</taxon>
        <taxon>Rhinolophus</taxon>
    </lineage>
</organism>
<reference evidence="14 15" key="1">
    <citation type="journal article" date="2020" name="Nature">
        <title>Six reference-quality genomes reveal evolution of bat adaptations.</title>
        <authorList>
            <person name="Jebb D."/>
            <person name="Huang Z."/>
            <person name="Pippel M."/>
            <person name="Hughes G.M."/>
            <person name="Lavrichenko K."/>
            <person name="Devanna P."/>
            <person name="Winkler S."/>
            <person name="Jermiin L.S."/>
            <person name="Skirmuntt E.C."/>
            <person name="Katzourakis A."/>
            <person name="Burkitt-Gray L."/>
            <person name="Ray D.A."/>
            <person name="Sullivan K.A.M."/>
            <person name="Roscito J.G."/>
            <person name="Kirilenko B.M."/>
            <person name="Davalos L.M."/>
            <person name="Corthals A.P."/>
            <person name="Power M.L."/>
            <person name="Jones G."/>
            <person name="Ransome R.D."/>
            <person name="Dechmann D.K.N."/>
            <person name="Locatelli A.G."/>
            <person name="Puechmaille S.J."/>
            <person name="Fedrigo O."/>
            <person name="Jarvis E.D."/>
            <person name="Hiller M."/>
            <person name="Vernes S.C."/>
            <person name="Myers E.W."/>
            <person name="Teeling E.C."/>
        </authorList>
    </citation>
    <scope>NUCLEOTIDE SEQUENCE [LARGE SCALE GENOMIC DNA]</scope>
    <source>
        <strain evidence="14">MRhiFer1</strain>
        <tissue evidence="14">Lung</tissue>
    </source>
</reference>
<dbReference type="SUPFAM" id="SSF161070">
    <property type="entry name" value="SNF-like"/>
    <property type="match status" value="1"/>
</dbReference>
<dbReference type="GO" id="GO:0042734">
    <property type="term" value="C:presynaptic membrane"/>
    <property type="evidence" value="ECO:0007669"/>
    <property type="project" value="TreeGrafter"/>
</dbReference>
<evidence type="ECO:0000256" key="13">
    <source>
        <dbReference type="SAM" id="Phobius"/>
    </source>
</evidence>
<protein>
    <submittedName>
        <fullName evidence="14">Solute carrier family 6 member 2</fullName>
    </submittedName>
</protein>
<feature type="transmembrane region" description="Helical" evidence="13">
    <location>
        <begin position="45"/>
        <end position="68"/>
    </location>
</feature>
<dbReference type="PANTHER" id="PTHR11616:SF320">
    <property type="entry name" value="SODIUM-DEPENDENT NORADRENALINE TRANSPORTER"/>
    <property type="match status" value="1"/>
</dbReference>
<accession>A0A7J7SL43</accession>
<comment type="caution">
    <text evidence="14">The sequence shown here is derived from an EMBL/GenBank/DDBJ whole genome shotgun (WGS) entry which is preliminary data.</text>
</comment>
<evidence type="ECO:0000256" key="5">
    <source>
        <dbReference type="ARBA" id="ARBA00022723"/>
    </source>
</evidence>
<evidence type="ECO:0000256" key="8">
    <source>
        <dbReference type="ARBA" id="ARBA00022989"/>
    </source>
</evidence>
<evidence type="ECO:0000313" key="14">
    <source>
        <dbReference type="EMBL" id="KAF6289090.1"/>
    </source>
</evidence>